<keyword evidence="3" id="KW-1185">Reference proteome</keyword>
<dbReference type="GO" id="GO:0016491">
    <property type="term" value="F:oxidoreductase activity"/>
    <property type="evidence" value="ECO:0007669"/>
    <property type="project" value="InterPro"/>
</dbReference>
<dbReference type="InterPro" id="IPR012368">
    <property type="entry name" value="OxRdtase_Mopterin-bd_su_IorB"/>
</dbReference>
<dbReference type="PIRSF" id="PIRSF036389">
    <property type="entry name" value="IOR_B"/>
    <property type="match status" value="1"/>
</dbReference>
<organism evidence="2 3">
    <name type="scientific">Inquilinus limosus</name>
    <dbReference type="NCBI Taxonomy" id="171674"/>
    <lineage>
        <taxon>Bacteria</taxon>
        <taxon>Pseudomonadati</taxon>
        <taxon>Pseudomonadota</taxon>
        <taxon>Alphaproteobacteria</taxon>
        <taxon>Rhodospirillales</taxon>
        <taxon>Rhodospirillaceae</taxon>
        <taxon>Inquilinus</taxon>
    </lineage>
</organism>
<dbReference type="Gene3D" id="3.90.1170.50">
    <property type="entry name" value="Aldehyde oxidase/xanthine dehydrogenase, a/b hammerhead"/>
    <property type="match status" value="1"/>
</dbReference>
<proteinExistence type="predicted"/>
<dbReference type="PROSITE" id="PS51318">
    <property type="entry name" value="TAT"/>
    <property type="match status" value="1"/>
</dbReference>
<dbReference type="Proteomes" id="UP000196655">
    <property type="component" value="Unassembled WGS sequence"/>
</dbReference>
<gene>
    <name evidence="2" type="ORF">BWR60_01990</name>
</gene>
<dbReference type="SUPFAM" id="SSF56003">
    <property type="entry name" value="Molybdenum cofactor-binding domain"/>
    <property type="match status" value="2"/>
</dbReference>
<evidence type="ECO:0000313" key="2">
    <source>
        <dbReference type="EMBL" id="OWJ68879.1"/>
    </source>
</evidence>
<dbReference type="SMART" id="SM01008">
    <property type="entry name" value="Ald_Xan_dh_C"/>
    <property type="match status" value="1"/>
</dbReference>
<dbReference type="PANTHER" id="PTHR47495:SF2">
    <property type="entry name" value="ALDEHYDE DEHYDROGENASE"/>
    <property type="match status" value="1"/>
</dbReference>
<accession>A0A211ZUI3</accession>
<dbReference type="PANTHER" id="PTHR47495">
    <property type="entry name" value="ALDEHYDE DEHYDROGENASE"/>
    <property type="match status" value="1"/>
</dbReference>
<dbReference type="InterPro" id="IPR000674">
    <property type="entry name" value="Ald_Oxase/Xan_DH_a/b"/>
</dbReference>
<dbReference type="InterPro" id="IPR037165">
    <property type="entry name" value="AldOxase/xan_DH_Mopterin-bd_sf"/>
</dbReference>
<dbReference type="Pfam" id="PF02738">
    <property type="entry name" value="MoCoBD_1"/>
    <property type="match status" value="1"/>
</dbReference>
<name>A0A211ZUI3_9PROT</name>
<dbReference type="InterPro" id="IPR052516">
    <property type="entry name" value="N-heterocyclic_Hydroxylase"/>
</dbReference>
<dbReference type="RefSeq" id="WP_230982922.1">
    <property type="nucleotide sequence ID" value="NZ_NHON01000002.1"/>
</dbReference>
<evidence type="ECO:0000259" key="1">
    <source>
        <dbReference type="SMART" id="SM01008"/>
    </source>
</evidence>
<dbReference type="InterPro" id="IPR006311">
    <property type="entry name" value="TAT_signal"/>
</dbReference>
<dbReference type="Gene3D" id="3.30.365.10">
    <property type="entry name" value="Aldehyde oxidase/xanthine dehydrogenase, molybdopterin binding domain"/>
    <property type="match status" value="4"/>
</dbReference>
<dbReference type="InterPro" id="IPR008274">
    <property type="entry name" value="AldOxase/xan_DH_MoCoBD1"/>
</dbReference>
<sequence length="725" mass="76448">MMKHMSHAKISRRAFLGTGATAAGALMIGIPLAAKPDAAQADGPVVFAPDAFLRIARDGAVTLIMPYVEMGQGTYTSVPMLIAEELEIDLGAVTVVHAPANDALYANPIMGDQETDGSLSMRAAWEPMRRAGATARQMLVAAAASVWGVDAASCRARDGAVVHVPTGRRIDYGDLVQRAATLPVPHDVPLKTGGFRLIGTPHRRLDSAAKVRGAAQYGIDVRLPGMKVAAVMASPVLGGRLAGLDDSAARKIGDVRDVLRIDDAVAVVADHWAAAKKGLDALVIAWDDGPNAGFSTKALFADLEAAASDVAVRGPSAGDVAAGFAGSAHTIEASYRLPMIAHAPMEPLNCTVHLHDGRCEVWVGTQAATRAQAAAAKAAGLPIEKVEVHNQYLGGSFGRRAESDNVTQAVLFARQVDHPLKIVWSREEDTQHDFYRPAYLNRLKAGLDASGRITSWAHRIVGPSPLTRWLPAAIRSDGLDPDAITSAVGPYAFETMQVEYVRRESPAYRSGFWRGVGTTHNAFVVDSFMDELAAAARIDPLAFRRMHLADDPRLRAVLDMAADKSGWGAPLPEGKAGERMGRGVSLLQDFGGTILAHVAEVAIDKWGSTRVTKVTSVVDCGKVINPDTVAAQIQGGAMFGISATLYGEITFANGRVEQGNFDSSPAVRMDQAPRITVHIIESGTVPFGVGEAGTSGIGPAVANAVFAATGKRLRHLPITPEALGG</sequence>
<comment type="caution">
    <text evidence="2">The sequence shown here is derived from an EMBL/GenBank/DDBJ whole genome shotgun (WGS) entry which is preliminary data.</text>
</comment>
<evidence type="ECO:0000313" key="3">
    <source>
        <dbReference type="Proteomes" id="UP000196655"/>
    </source>
</evidence>
<dbReference type="AlphaFoldDB" id="A0A211ZUI3"/>
<dbReference type="EMBL" id="NHON01000002">
    <property type="protein sequence ID" value="OWJ68879.1"/>
    <property type="molecule type" value="Genomic_DNA"/>
</dbReference>
<feature type="domain" description="Aldehyde oxidase/xanthine dehydrogenase a/b hammerhead" evidence="1">
    <location>
        <begin position="212"/>
        <end position="290"/>
    </location>
</feature>
<protein>
    <submittedName>
        <fullName evidence="2">Aldehyde dehydrogenase</fullName>
    </submittedName>
</protein>
<dbReference type="Pfam" id="PF20256">
    <property type="entry name" value="MoCoBD_2"/>
    <property type="match status" value="2"/>
</dbReference>
<dbReference type="InterPro" id="IPR046867">
    <property type="entry name" value="AldOxase/xan_DH_MoCoBD2"/>
</dbReference>
<reference evidence="3" key="1">
    <citation type="submission" date="2017-05" db="EMBL/GenBank/DDBJ databases">
        <authorList>
            <person name="Macchi M."/>
            <person name="Festa S."/>
            <person name="Coppotelli B.M."/>
            <person name="Morelli I.S."/>
        </authorList>
    </citation>
    <scope>NUCLEOTIDE SEQUENCE [LARGE SCALE GENOMIC DNA]</scope>
    <source>
        <strain evidence="3">I</strain>
    </source>
</reference>